<dbReference type="PROSITE" id="PS50801">
    <property type="entry name" value="STAS"/>
    <property type="match status" value="1"/>
</dbReference>
<dbReference type="InterPro" id="IPR036513">
    <property type="entry name" value="STAS_dom_sf"/>
</dbReference>
<organism evidence="2 3">
    <name type="scientific">Amycolatopsis thermalba</name>
    <dbReference type="NCBI Taxonomy" id="944492"/>
    <lineage>
        <taxon>Bacteria</taxon>
        <taxon>Bacillati</taxon>
        <taxon>Actinomycetota</taxon>
        <taxon>Actinomycetes</taxon>
        <taxon>Pseudonocardiales</taxon>
        <taxon>Pseudonocardiaceae</taxon>
        <taxon>Amycolatopsis</taxon>
    </lineage>
</organism>
<dbReference type="SUPFAM" id="SSF52091">
    <property type="entry name" value="SpoIIaa-like"/>
    <property type="match status" value="1"/>
</dbReference>
<protein>
    <recommendedName>
        <fullName evidence="1">STAS domain-containing protein</fullName>
    </recommendedName>
</protein>
<dbReference type="Proteomes" id="UP000830158">
    <property type="component" value="Chromosome"/>
</dbReference>
<dbReference type="EMBL" id="CP091196">
    <property type="protein sequence ID" value="UQS23818.1"/>
    <property type="molecule type" value="Genomic_DNA"/>
</dbReference>
<sequence>MTDSGRAEVDIRTAVLDDEVVRVRVAGEVDLLTVPSLAEALAAAGRLSPRLIEVDLSAVDFLSVSGAAELAHTAARIPVQVGPASHASRVALAAAGLGHLLA</sequence>
<gene>
    <name evidence="2" type="ORF">L1857_13755</name>
</gene>
<accession>A0ABY4NUV5</accession>
<name>A0ABY4NUV5_9PSEU</name>
<dbReference type="Gene3D" id="3.30.750.24">
    <property type="entry name" value="STAS domain"/>
    <property type="match status" value="1"/>
</dbReference>
<proteinExistence type="predicted"/>
<evidence type="ECO:0000313" key="2">
    <source>
        <dbReference type="EMBL" id="UQS23818.1"/>
    </source>
</evidence>
<dbReference type="Pfam" id="PF01740">
    <property type="entry name" value="STAS"/>
    <property type="match status" value="1"/>
</dbReference>
<keyword evidence="3" id="KW-1185">Reference proteome</keyword>
<feature type="domain" description="STAS" evidence="1">
    <location>
        <begin position="18"/>
        <end position="102"/>
    </location>
</feature>
<evidence type="ECO:0000313" key="3">
    <source>
        <dbReference type="Proteomes" id="UP000830158"/>
    </source>
</evidence>
<dbReference type="RefSeq" id="WP_094005228.1">
    <property type="nucleotide sequence ID" value="NZ_CP091196.1"/>
</dbReference>
<reference evidence="2" key="1">
    <citation type="submission" date="2022-01" db="EMBL/GenBank/DDBJ databases">
        <title>PSI-footprinting approach for the identification of protein synthesis inhibitor producers.</title>
        <authorList>
            <person name="Handel F."/>
            <person name="Kulik A."/>
            <person name="Wex K.W."/>
            <person name="Berscheid A."/>
            <person name="Saur J.S."/>
            <person name="Winkler A."/>
            <person name="Wibberg D."/>
            <person name="Kalinowski J."/>
            <person name="Broetz-Oesterhelt H."/>
            <person name="Mast Y."/>
        </authorList>
    </citation>
    <scope>NUCLEOTIDE SEQUENCE</scope>
    <source>
        <strain evidence="2">KNN 49.3e</strain>
    </source>
</reference>
<dbReference type="InterPro" id="IPR002645">
    <property type="entry name" value="STAS_dom"/>
</dbReference>
<evidence type="ECO:0000259" key="1">
    <source>
        <dbReference type="PROSITE" id="PS50801"/>
    </source>
</evidence>